<feature type="compositionally biased region" description="Basic and acidic residues" evidence="1">
    <location>
        <begin position="1002"/>
        <end position="1015"/>
    </location>
</feature>
<dbReference type="VEuPathDB" id="ToxoDB:ENH_00005220"/>
<evidence type="ECO:0000256" key="1">
    <source>
        <dbReference type="SAM" id="MobiDB-lite"/>
    </source>
</evidence>
<dbReference type="RefSeq" id="XP_013433898.1">
    <property type="nucleotide sequence ID" value="XM_013578444.1"/>
</dbReference>
<dbReference type="EMBL" id="HG723156">
    <property type="protein sequence ID" value="CDJ65431.1"/>
    <property type="molecule type" value="Genomic_DNA"/>
</dbReference>
<organism evidence="2 3">
    <name type="scientific">Eimeria necatrix</name>
    <dbReference type="NCBI Taxonomy" id="51315"/>
    <lineage>
        <taxon>Eukaryota</taxon>
        <taxon>Sar</taxon>
        <taxon>Alveolata</taxon>
        <taxon>Apicomplexa</taxon>
        <taxon>Conoidasida</taxon>
        <taxon>Coccidia</taxon>
        <taxon>Eucoccidiorida</taxon>
        <taxon>Eimeriorina</taxon>
        <taxon>Eimeriidae</taxon>
        <taxon>Eimeria</taxon>
    </lineage>
</organism>
<evidence type="ECO:0000313" key="3">
    <source>
        <dbReference type="Proteomes" id="UP000030754"/>
    </source>
</evidence>
<name>U6MN16_9EIME</name>
<feature type="compositionally biased region" description="Low complexity" evidence="1">
    <location>
        <begin position="1036"/>
        <end position="1073"/>
    </location>
</feature>
<feature type="compositionally biased region" description="Polar residues" evidence="1">
    <location>
        <begin position="446"/>
        <end position="456"/>
    </location>
</feature>
<feature type="compositionally biased region" description="Basic and acidic residues" evidence="1">
    <location>
        <begin position="203"/>
        <end position="240"/>
    </location>
</feature>
<feature type="region of interest" description="Disordered" evidence="1">
    <location>
        <begin position="633"/>
        <end position="754"/>
    </location>
</feature>
<evidence type="ECO:0000313" key="2">
    <source>
        <dbReference type="EMBL" id="CDJ65431.1"/>
    </source>
</evidence>
<reference evidence="2" key="2">
    <citation type="submission" date="2013-10" db="EMBL/GenBank/DDBJ databases">
        <authorList>
            <person name="Aslett M."/>
        </authorList>
    </citation>
    <scope>NUCLEOTIDE SEQUENCE [LARGE SCALE GENOMIC DNA]</scope>
    <source>
        <strain evidence="2">Houghton</strain>
    </source>
</reference>
<protein>
    <submittedName>
        <fullName evidence="2">Uncharacterized protein</fullName>
    </submittedName>
</protein>
<feature type="compositionally biased region" description="Polar residues" evidence="1">
    <location>
        <begin position="684"/>
        <end position="710"/>
    </location>
</feature>
<keyword evidence="3" id="KW-1185">Reference proteome</keyword>
<proteinExistence type="predicted"/>
<gene>
    <name evidence="2" type="ORF">ENH_00005220</name>
</gene>
<sequence>MARRVIRISCCCRSVKLRVLPALFFVLGGVLCQVQVSFSALAPSQTSRRSQDFQYHSTSSSFEGGTTGRGRSEYRTSPNTYIISSQDRTEEQDMLRKALLQEQLAQHLRSIELPRSHASSLSHSAAATTISSRNQQRPAAIDNAVPGRSTAPDSYEQNYVEREPQSTPISQADLEALQEALEAHLEEQLARARLEGARMERERLEKEANRERLQASQRERQDVKPASRETLQRGRVERQIRGSNLAAHLPQDARPRSTDEQDQLRRSRGQLEETIDTARIDRQRPTTQQTRQTLPSTDRQRLESTRLDEEAQERARRERDQEAREREVMLQQNREAARISRLRSVGDRARREEHENATRDRQRLESEHRERERMDGRLSMEQQISREVERAEQARQSRLDRDVENQAQHALDRVQDYASRQQTSGRLDSALLDDIVTRIARLRSYTQQRDQLQQGPGRQDRDRGHTQQAVSNVREDNIVEDIESLWESVHTILPSIRNRSNLQGGVAQQPASGTRINGGVTTLQEMTANAGARQPIYTDHREPSPRLQDAPTIHLGPVPSTARPQPIPPPLAAIASNGGIIPSIPAPAPMNSGLRTEPGSPSGGGFNLRNYRNNNLTISTPSEASARLLSLAESMGSEPRDAGKDTDSTNLKSDENQGASISDGINGDSVSEPNDGHTPPSFDVSHTQSPSLRSQSDAQEAPENNIQSDVSSERHQEITVNSGEPDEPSATGRQEMQQPSNPQKTQLVAMENELSKAGALPEWAKLATLEESQEEINNWMKKVLQNINRNDSIESLAPLVGHMNEQAALMQDANLTKQQSMPVAESARNADTAAGTGQESSEATATVQEDDTMSVGIDVGKSSALRSLAGIRKRTRYHSQDSNESFVDKEEESTNEFPVVQLSTSSSRAPPPGPQVPWPGALRPSATSGDSAGRHRATDGADYPNTPYRTYMYYPDPFSSPYSTHSYREDYGTTYNNLYYHDVSPKKVLSWREYMRRKEEKRAQEQRQAEERREPTVGVIDTASTQELGIIPPVGRRSGIRSSYSTSSSQRQRSSTSQATSLATPTASQSSLSRTRVSFTPYSSISASQSASTPPRRY</sequence>
<feature type="region of interest" description="Disordered" evidence="1">
    <location>
        <begin position="203"/>
        <end position="404"/>
    </location>
</feature>
<feature type="region of interest" description="Disordered" evidence="1">
    <location>
        <begin position="49"/>
        <end position="88"/>
    </location>
</feature>
<feature type="region of interest" description="Disordered" evidence="1">
    <location>
        <begin position="1002"/>
        <end position="1098"/>
    </location>
</feature>
<feature type="compositionally biased region" description="Low complexity" evidence="1">
    <location>
        <begin position="1083"/>
        <end position="1092"/>
    </location>
</feature>
<feature type="compositionally biased region" description="Basic and acidic residues" evidence="1">
    <location>
        <begin position="638"/>
        <end position="655"/>
    </location>
</feature>
<feature type="region of interest" description="Disordered" evidence="1">
    <location>
        <begin position="875"/>
        <end position="944"/>
    </location>
</feature>
<feature type="compositionally biased region" description="Basic and acidic residues" evidence="1">
    <location>
        <begin position="344"/>
        <end position="404"/>
    </location>
</feature>
<feature type="compositionally biased region" description="Low complexity" evidence="1">
    <location>
        <begin position="116"/>
        <end position="132"/>
    </location>
</feature>
<dbReference type="OrthoDB" id="349346at2759"/>
<feature type="compositionally biased region" description="Basic and acidic residues" evidence="1">
    <location>
        <begin position="298"/>
        <end position="328"/>
    </location>
</feature>
<feature type="compositionally biased region" description="Polar residues" evidence="1">
    <location>
        <begin position="731"/>
        <end position="746"/>
    </location>
</feature>
<dbReference type="AlphaFoldDB" id="U6MN16"/>
<dbReference type="GeneID" id="25470713"/>
<feature type="compositionally biased region" description="Polar residues" evidence="1">
    <location>
        <begin position="835"/>
        <end position="847"/>
    </location>
</feature>
<feature type="region of interest" description="Disordered" evidence="1">
    <location>
        <begin position="116"/>
        <end position="154"/>
    </location>
</feature>
<accession>U6MN16</accession>
<feature type="region of interest" description="Disordered" evidence="1">
    <location>
        <begin position="823"/>
        <end position="851"/>
    </location>
</feature>
<reference evidence="2" key="1">
    <citation type="submission" date="2013-10" db="EMBL/GenBank/DDBJ databases">
        <title>Genomic analysis of the causative agents of coccidiosis in chickens.</title>
        <authorList>
            <person name="Reid A.J."/>
            <person name="Blake D."/>
            <person name="Billington K."/>
            <person name="Browne H."/>
            <person name="Dunn M."/>
            <person name="Hung S."/>
            <person name="Kawahara F."/>
            <person name="Miranda-Saavedra D."/>
            <person name="Mourier T."/>
            <person name="Nagra H."/>
            <person name="Otto T.D."/>
            <person name="Rawlings N."/>
            <person name="Sanchez A."/>
            <person name="Sanders M."/>
            <person name="Subramaniam C."/>
            <person name="Tay Y."/>
            <person name="Dear P."/>
            <person name="Doerig C."/>
            <person name="Gruber A."/>
            <person name="Parkinson J."/>
            <person name="Shirley M."/>
            <person name="Wan K.L."/>
            <person name="Berriman M."/>
            <person name="Tomley F."/>
            <person name="Pain A."/>
        </authorList>
    </citation>
    <scope>NUCLEOTIDE SEQUENCE [LARGE SCALE GENOMIC DNA]</scope>
    <source>
        <strain evidence="2">Houghton</strain>
    </source>
</reference>
<feature type="region of interest" description="Disordered" evidence="1">
    <location>
        <begin position="584"/>
        <end position="608"/>
    </location>
</feature>
<feature type="compositionally biased region" description="Basic and acidic residues" evidence="1">
    <location>
        <begin position="251"/>
        <end position="284"/>
    </location>
</feature>
<dbReference type="Proteomes" id="UP000030754">
    <property type="component" value="Unassembled WGS sequence"/>
</dbReference>
<feature type="region of interest" description="Disordered" evidence="1">
    <location>
        <begin position="446"/>
        <end position="472"/>
    </location>
</feature>